<dbReference type="EMBL" id="JAUTXU010000056">
    <property type="protein sequence ID" value="KAK3714263.1"/>
    <property type="molecule type" value="Genomic_DNA"/>
</dbReference>
<dbReference type="Proteomes" id="UP001281147">
    <property type="component" value="Unassembled WGS sequence"/>
</dbReference>
<evidence type="ECO:0000313" key="1">
    <source>
        <dbReference type="EMBL" id="KAK3714263.1"/>
    </source>
</evidence>
<reference evidence="1" key="1">
    <citation type="submission" date="2023-07" db="EMBL/GenBank/DDBJ databases">
        <title>Black Yeasts Isolated from many extreme environments.</title>
        <authorList>
            <person name="Coleine C."/>
            <person name="Stajich J.E."/>
            <person name="Selbmann L."/>
        </authorList>
    </citation>
    <scope>NUCLEOTIDE SEQUENCE</scope>
    <source>
        <strain evidence="1">CCFEE 5714</strain>
    </source>
</reference>
<sequence>MATDLVQLVKDIQQKASSLVPNNEQLRQSLLQSARSLVSQLESPGERIARMTYLEPSIYAAIRVLTDTKIFHILSASDQPMSATQLTAGSSMDVRLLERLLKHVATENYIHERGPDEYTANDITHLLATREAEGVVKEMYSFFGALDMPSYFEDNNYANPSSKDDNPWYKKKGIHYFDYIFTPGREQMAEDFHNHMRFKTLGVKWYEVPAIMDSLFNSQDFASEDVVLVDVGGNTGHDILGFRTAHPTLPGRFILQDLPAAIQSVDTPP</sequence>
<name>A0ACC3NC59_9PEZI</name>
<comment type="caution">
    <text evidence="1">The sequence shown here is derived from an EMBL/GenBank/DDBJ whole genome shotgun (WGS) entry which is preliminary data.</text>
</comment>
<proteinExistence type="predicted"/>
<accession>A0ACC3NC59</accession>
<keyword evidence="2" id="KW-1185">Reference proteome</keyword>
<evidence type="ECO:0000313" key="2">
    <source>
        <dbReference type="Proteomes" id="UP001281147"/>
    </source>
</evidence>
<organism evidence="1 2">
    <name type="scientific">Vermiconidia calcicola</name>
    <dbReference type="NCBI Taxonomy" id="1690605"/>
    <lineage>
        <taxon>Eukaryota</taxon>
        <taxon>Fungi</taxon>
        <taxon>Dikarya</taxon>
        <taxon>Ascomycota</taxon>
        <taxon>Pezizomycotina</taxon>
        <taxon>Dothideomycetes</taxon>
        <taxon>Dothideomycetidae</taxon>
        <taxon>Mycosphaerellales</taxon>
        <taxon>Extremaceae</taxon>
        <taxon>Vermiconidia</taxon>
    </lineage>
</organism>
<gene>
    <name evidence="1" type="ORF">LTR37_007849</name>
</gene>
<protein>
    <submittedName>
        <fullName evidence="1">Uncharacterized protein</fullName>
    </submittedName>
</protein>